<protein>
    <submittedName>
        <fullName evidence="1">Uncharacterized protein</fullName>
    </submittedName>
</protein>
<evidence type="ECO:0000313" key="2">
    <source>
        <dbReference type="Proteomes" id="UP000662185"/>
    </source>
</evidence>
<accession>A0A926ZZQ3</accession>
<keyword evidence="2" id="KW-1185">Reference proteome</keyword>
<sequence>MRIISRYGAILMMQTMKLESHVGNDGMLHIPLPEVKDADVEVIIVYQQVQKPQKRQWSPEFLSTFGAWEGEVLERAPQEEQSEREPFL</sequence>
<dbReference type="Proteomes" id="UP000662185">
    <property type="component" value="Unassembled WGS sequence"/>
</dbReference>
<proteinExistence type="predicted"/>
<name>A0A926ZZQ3_9NOST</name>
<gene>
    <name evidence="1" type="ORF">H6G06_03940</name>
</gene>
<dbReference type="EMBL" id="JACJQU010000002">
    <property type="protein sequence ID" value="MBD2292656.1"/>
    <property type="molecule type" value="Genomic_DNA"/>
</dbReference>
<comment type="caution">
    <text evidence="1">The sequence shown here is derived from an EMBL/GenBank/DDBJ whole genome shotgun (WGS) entry which is preliminary data.</text>
</comment>
<organism evidence="1 2">
    <name type="scientific">Anabaena sphaerica FACHB-251</name>
    <dbReference type="NCBI Taxonomy" id="2692883"/>
    <lineage>
        <taxon>Bacteria</taxon>
        <taxon>Bacillati</taxon>
        <taxon>Cyanobacteriota</taxon>
        <taxon>Cyanophyceae</taxon>
        <taxon>Nostocales</taxon>
        <taxon>Nostocaceae</taxon>
        <taxon>Anabaena</taxon>
    </lineage>
</organism>
<reference evidence="2" key="1">
    <citation type="journal article" date="2020" name="ISME J.">
        <title>Comparative genomics reveals insights into cyanobacterial evolution and habitat adaptation.</title>
        <authorList>
            <person name="Chen M.Y."/>
            <person name="Teng W.K."/>
            <person name="Zhao L."/>
            <person name="Hu C.X."/>
            <person name="Zhou Y.K."/>
            <person name="Han B.P."/>
            <person name="Song L.R."/>
            <person name="Shu W.S."/>
        </authorList>
    </citation>
    <scope>NUCLEOTIDE SEQUENCE [LARGE SCALE GENOMIC DNA]</scope>
    <source>
        <strain evidence="2">FACHB-251</strain>
    </source>
</reference>
<dbReference type="AlphaFoldDB" id="A0A926ZZQ3"/>
<evidence type="ECO:0000313" key="1">
    <source>
        <dbReference type="EMBL" id="MBD2292656.1"/>
    </source>
</evidence>